<keyword evidence="1" id="KW-0812">Transmembrane</keyword>
<sequence length="100" mass="11396">MKNIKSFPLELVFWVTALVLLATANIHQHHFTLCPLANLGFEQWCPGCGLGRSISYIFHGEFAESFSAHWFGFPALIIIGYRIFALIKYITNKKYSTLNT</sequence>
<keyword evidence="1" id="KW-1133">Transmembrane helix</keyword>
<evidence type="ECO:0000256" key="1">
    <source>
        <dbReference type="SAM" id="Phobius"/>
    </source>
</evidence>
<keyword evidence="3" id="KW-1185">Reference proteome</keyword>
<organism evidence="2 3">
    <name type="scientific">Pedobacter ginsengiterrae</name>
    <dbReference type="NCBI Taxonomy" id="871696"/>
    <lineage>
        <taxon>Bacteria</taxon>
        <taxon>Pseudomonadati</taxon>
        <taxon>Bacteroidota</taxon>
        <taxon>Sphingobacteriia</taxon>
        <taxon>Sphingobacteriales</taxon>
        <taxon>Sphingobacteriaceae</taxon>
        <taxon>Pedobacter</taxon>
    </lineage>
</organism>
<name>A0ABP7Q643_9SPHI</name>
<evidence type="ECO:0008006" key="4">
    <source>
        <dbReference type="Google" id="ProtNLM"/>
    </source>
</evidence>
<evidence type="ECO:0000313" key="2">
    <source>
        <dbReference type="EMBL" id="GAA3975743.1"/>
    </source>
</evidence>
<accession>A0ABP7Q643</accession>
<evidence type="ECO:0000313" key="3">
    <source>
        <dbReference type="Proteomes" id="UP001501081"/>
    </source>
</evidence>
<protein>
    <recommendedName>
        <fullName evidence="4">DUF2752 domain-containing protein</fullName>
    </recommendedName>
</protein>
<keyword evidence="1" id="KW-0472">Membrane</keyword>
<gene>
    <name evidence="2" type="ORF">GCM10022246_30310</name>
</gene>
<dbReference type="EMBL" id="BAABAK010000015">
    <property type="protein sequence ID" value="GAA3975743.1"/>
    <property type="molecule type" value="Genomic_DNA"/>
</dbReference>
<feature type="transmembrane region" description="Helical" evidence="1">
    <location>
        <begin position="68"/>
        <end position="87"/>
    </location>
</feature>
<dbReference type="RefSeq" id="WP_344768375.1">
    <property type="nucleotide sequence ID" value="NZ_BAABAK010000015.1"/>
</dbReference>
<dbReference type="InterPro" id="IPR021215">
    <property type="entry name" value="DUF2752"/>
</dbReference>
<dbReference type="Pfam" id="PF10825">
    <property type="entry name" value="DUF2752"/>
    <property type="match status" value="1"/>
</dbReference>
<reference evidence="3" key="1">
    <citation type="journal article" date="2019" name="Int. J. Syst. Evol. Microbiol.">
        <title>The Global Catalogue of Microorganisms (GCM) 10K type strain sequencing project: providing services to taxonomists for standard genome sequencing and annotation.</title>
        <authorList>
            <consortium name="The Broad Institute Genomics Platform"/>
            <consortium name="The Broad Institute Genome Sequencing Center for Infectious Disease"/>
            <person name="Wu L."/>
            <person name="Ma J."/>
        </authorList>
    </citation>
    <scope>NUCLEOTIDE SEQUENCE [LARGE SCALE GENOMIC DNA]</scope>
    <source>
        <strain evidence="3">JCM 17338</strain>
    </source>
</reference>
<comment type="caution">
    <text evidence="2">The sequence shown here is derived from an EMBL/GenBank/DDBJ whole genome shotgun (WGS) entry which is preliminary data.</text>
</comment>
<proteinExistence type="predicted"/>
<dbReference type="Proteomes" id="UP001501081">
    <property type="component" value="Unassembled WGS sequence"/>
</dbReference>